<dbReference type="Gene3D" id="3.90.550.10">
    <property type="entry name" value="Spore Coat Polysaccharide Biosynthesis Protein SpsA, Chain A"/>
    <property type="match status" value="1"/>
</dbReference>
<evidence type="ECO:0000256" key="1">
    <source>
        <dbReference type="ARBA" id="ARBA00004776"/>
    </source>
</evidence>
<dbReference type="InterPro" id="IPR029044">
    <property type="entry name" value="Nucleotide-diphossugar_trans"/>
</dbReference>
<name>A0ABS4JK99_9BACL</name>
<comment type="caution">
    <text evidence="6">The sequence shown here is derived from an EMBL/GenBank/DDBJ whole genome shotgun (WGS) entry which is preliminary data.</text>
</comment>
<evidence type="ECO:0000256" key="4">
    <source>
        <dbReference type="ARBA" id="ARBA00022679"/>
    </source>
</evidence>
<dbReference type="PANTHER" id="PTHR43179">
    <property type="entry name" value="RHAMNOSYLTRANSFERASE WBBL"/>
    <property type="match status" value="1"/>
</dbReference>
<keyword evidence="4" id="KW-0808">Transferase</keyword>
<feature type="domain" description="Glycosyltransferase 2-like" evidence="5">
    <location>
        <begin position="48"/>
        <end position="213"/>
    </location>
</feature>
<dbReference type="Pfam" id="PF00535">
    <property type="entry name" value="Glycos_transf_2"/>
    <property type="match status" value="1"/>
</dbReference>
<dbReference type="CDD" id="cd04186">
    <property type="entry name" value="GT_2_like_c"/>
    <property type="match status" value="1"/>
</dbReference>
<accession>A0ABS4JK99</accession>
<dbReference type="EMBL" id="JAGGLD010000006">
    <property type="protein sequence ID" value="MBP2002129.1"/>
    <property type="molecule type" value="Genomic_DNA"/>
</dbReference>
<gene>
    <name evidence="6" type="ORF">J2Z69_003186</name>
</gene>
<protein>
    <submittedName>
        <fullName evidence="6">GT2 family glycosyltransferase</fullName>
    </submittedName>
</protein>
<dbReference type="Proteomes" id="UP001519288">
    <property type="component" value="Unassembled WGS sequence"/>
</dbReference>
<sequence length="449" mass="50528">MPIGRSRVRKPLPREEAIDRYKNGYQAGYEQGKIMGLADYTQPFEGTSIIIPTYNGEQLLLECLDSIQAYTSLPYEIIVVDNASTDGTVSALQKRGGGIRIGRHAENLGFARAVNTGLMMAKGSQVLLLNNDTLVTEHWLDHMLICLYSEPDIGAVGPVTNYIGGEQQIPVPYQVIDEMWDFAKLYNSQSDPARWVKTNRLAGFCLLLKRSIWEHTGYLDEGYRIGNYEDDDYMLRLRFQGLKLIIAKDVFIHHVGSATMRTLGSEGYEQVNGRNEHFFQQKWGNVHATLSEMQEGGALQHRTLRAFNPTHLVVKDMKDRYYWLERGTKYPLQDPLSAALHFKDVPLLSMVDLRGLSIGDSLQVEDVLSRQWLLYQGDLDAPTEGALYRNDAGQYVQISGGACRPFLTTYALNSWHLEPFIRLDQPAFLKELPPGLVILAAPVLGAADL</sequence>
<dbReference type="PANTHER" id="PTHR43179:SF12">
    <property type="entry name" value="GALACTOFURANOSYLTRANSFERASE GLFT2"/>
    <property type="match status" value="1"/>
</dbReference>
<comment type="similarity">
    <text evidence="2">Belongs to the glycosyltransferase 2 family.</text>
</comment>
<evidence type="ECO:0000256" key="2">
    <source>
        <dbReference type="ARBA" id="ARBA00006739"/>
    </source>
</evidence>
<dbReference type="SUPFAM" id="SSF53448">
    <property type="entry name" value="Nucleotide-diphospho-sugar transferases"/>
    <property type="match status" value="1"/>
</dbReference>
<evidence type="ECO:0000313" key="6">
    <source>
        <dbReference type="EMBL" id="MBP2002129.1"/>
    </source>
</evidence>
<evidence type="ECO:0000256" key="3">
    <source>
        <dbReference type="ARBA" id="ARBA00022676"/>
    </source>
</evidence>
<evidence type="ECO:0000313" key="7">
    <source>
        <dbReference type="Proteomes" id="UP001519288"/>
    </source>
</evidence>
<keyword evidence="3" id="KW-0328">Glycosyltransferase</keyword>
<keyword evidence="7" id="KW-1185">Reference proteome</keyword>
<reference evidence="6 7" key="1">
    <citation type="submission" date="2021-03" db="EMBL/GenBank/DDBJ databases">
        <title>Genomic Encyclopedia of Type Strains, Phase IV (KMG-IV): sequencing the most valuable type-strain genomes for metagenomic binning, comparative biology and taxonomic classification.</title>
        <authorList>
            <person name="Goeker M."/>
        </authorList>
    </citation>
    <scope>NUCLEOTIDE SEQUENCE [LARGE SCALE GENOMIC DNA]</scope>
    <source>
        <strain evidence="6 7">DSM 26806</strain>
    </source>
</reference>
<proteinExistence type="inferred from homology"/>
<comment type="pathway">
    <text evidence="1">Cell wall biogenesis; cell wall polysaccharide biosynthesis.</text>
</comment>
<dbReference type="RefSeq" id="WP_209864635.1">
    <property type="nucleotide sequence ID" value="NZ_JAGGLD010000006.1"/>
</dbReference>
<dbReference type="InterPro" id="IPR001173">
    <property type="entry name" value="Glyco_trans_2-like"/>
</dbReference>
<evidence type="ECO:0000259" key="5">
    <source>
        <dbReference type="Pfam" id="PF00535"/>
    </source>
</evidence>
<organism evidence="6 7">
    <name type="scientific">Paenibacillus shirakamiensis</name>
    <dbReference type="NCBI Taxonomy" id="1265935"/>
    <lineage>
        <taxon>Bacteria</taxon>
        <taxon>Bacillati</taxon>
        <taxon>Bacillota</taxon>
        <taxon>Bacilli</taxon>
        <taxon>Bacillales</taxon>
        <taxon>Paenibacillaceae</taxon>
        <taxon>Paenibacillus</taxon>
    </lineage>
</organism>